<proteinExistence type="predicted"/>
<dbReference type="Pfam" id="PF02597">
    <property type="entry name" value="ThiS"/>
    <property type="match status" value="1"/>
</dbReference>
<dbReference type="InterPro" id="IPR016155">
    <property type="entry name" value="Mopterin_synth/thiamin_S_b"/>
</dbReference>
<organism evidence="1 2">
    <name type="scientific">Egicoccus halophilus</name>
    <dbReference type="NCBI Taxonomy" id="1670830"/>
    <lineage>
        <taxon>Bacteria</taxon>
        <taxon>Bacillati</taxon>
        <taxon>Actinomycetota</taxon>
        <taxon>Nitriliruptoria</taxon>
        <taxon>Egicoccales</taxon>
        <taxon>Egicoccaceae</taxon>
        <taxon>Egicoccus</taxon>
    </lineage>
</organism>
<dbReference type="InterPro" id="IPR052045">
    <property type="entry name" value="Sulfur_Carrier/Prot_Modifier"/>
</dbReference>
<reference evidence="1" key="1">
    <citation type="journal article" date="2014" name="Int. J. Syst. Evol. Microbiol.">
        <title>Complete genome sequence of Corynebacterium casei LMG S-19264T (=DSM 44701T), isolated from a smear-ripened cheese.</title>
        <authorList>
            <consortium name="US DOE Joint Genome Institute (JGI-PGF)"/>
            <person name="Walter F."/>
            <person name="Albersmeier A."/>
            <person name="Kalinowski J."/>
            <person name="Ruckert C."/>
        </authorList>
    </citation>
    <scope>NUCLEOTIDE SEQUENCE</scope>
    <source>
        <strain evidence="1">CGMCC 1.14988</strain>
    </source>
</reference>
<keyword evidence="2" id="KW-1185">Reference proteome</keyword>
<dbReference type="InterPro" id="IPR003749">
    <property type="entry name" value="ThiS/MoaD-like"/>
</dbReference>
<accession>A0A8J3EUW7</accession>
<dbReference type="Gene3D" id="3.10.20.30">
    <property type="match status" value="1"/>
</dbReference>
<comment type="caution">
    <text evidence="1">The sequence shown here is derived from an EMBL/GenBank/DDBJ whole genome shotgun (WGS) entry which is preliminary data.</text>
</comment>
<dbReference type="Proteomes" id="UP000650511">
    <property type="component" value="Unassembled WGS sequence"/>
</dbReference>
<reference evidence="1" key="2">
    <citation type="submission" date="2020-09" db="EMBL/GenBank/DDBJ databases">
        <authorList>
            <person name="Sun Q."/>
            <person name="Zhou Y."/>
        </authorList>
    </citation>
    <scope>NUCLEOTIDE SEQUENCE</scope>
    <source>
        <strain evidence="1">CGMCC 1.14988</strain>
    </source>
</reference>
<dbReference type="AlphaFoldDB" id="A0A8J3EUW7"/>
<dbReference type="PANTHER" id="PTHR38031">
    <property type="entry name" value="SULFUR CARRIER PROTEIN SLR0821-RELATED"/>
    <property type="match status" value="1"/>
</dbReference>
<dbReference type="PANTHER" id="PTHR38031:SF1">
    <property type="entry name" value="SULFUR CARRIER PROTEIN CYSO"/>
    <property type="match status" value="1"/>
</dbReference>
<gene>
    <name evidence="1" type="ORF">GCM10011354_27000</name>
</gene>
<protein>
    <submittedName>
        <fullName evidence="1">Molybdopterin synthase sulfur carrier subunit</fullName>
    </submittedName>
</protein>
<name>A0A8J3EUW7_9ACTN</name>
<dbReference type="InterPro" id="IPR012675">
    <property type="entry name" value="Beta-grasp_dom_sf"/>
</dbReference>
<sequence>MTAVANTAPVPPDREVAAPMPVVRIPTVLRKHTDNQAKVEAEGGTVREVFHDLTGSHPGLQEQLFDGEDVRGFINVYVDDEDIRYVEGLDTPVEDDTEIAIMPAVAGGAR</sequence>
<evidence type="ECO:0000313" key="2">
    <source>
        <dbReference type="Proteomes" id="UP000650511"/>
    </source>
</evidence>
<dbReference type="SUPFAM" id="SSF54285">
    <property type="entry name" value="MoaD/ThiS"/>
    <property type="match status" value="1"/>
</dbReference>
<evidence type="ECO:0000313" key="1">
    <source>
        <dbReference type="EMBL" id="GGI08022.1"/>
    </source>
</evidence>
<dbReference type="EMBL" id="BMHA01000010">
    <property type="protein sequence ID" value="GGI08022.1"/>
    <property type="molecule type" value="Genomic_DNA"/>
</dbReference>